<proteinExistence type="predicted"/>
<reference evidence="3" key="1">
    <citation type="submission" date="2023-07" db="EMBL/GenBank/DDBJ databases">
        <title>Sorghum-associated microbial communities from plants grown in Nebraska, USA.</title>
        <authorList>
            <person name="Schachtman D."/>
        </authorList>
    </citation>
    <scope>NUCLEOTIDE SEQUENCE</scope>
    <source>
        <strain evidence="3">DS1061</strain>
    </source>
</reference>
<gene>
    <name evidence="3" type="ORF">J2793_007447</name>
</gene>
<dbReference type="Pfam" id="PF00583">
    <property type="entry name" value="Acetyltransf_1"/>
    <property type="match status" value="1"/>
</dbReference>
<dbReference type="InterPro" id="IPR000182">
    <property type="entry name" value="GNAT_dom"/>
</dbReference>
<organism evidence="3 4">
    <name type="scientific">Paraburkholderia caledonica</name>
    <dbReference type="NCBI Taxonomy" id="134536"/>
    <lineage>
        <taxon>Bacteria</taxon>
        <taxon>Pseudomonadati</taxon>
        <taxon>Pseudomonadota</taxon>
        <taxon>Betaproteobacteria</taxon>
        <taxon>Burkholderiales</taxon>
        <taxon>Burkholderiaceae</taxon>
        <taxon>Paraburkholderia</taxon>
    </lineage>
</organism>
<dbReference type="Gene3D" id="3.40.630.30">
    <property type="match status" value="1"/>
</dbReference>
<dbReference type="GO" id="GO:0008080">
    <property type="term" value="F:N-acetyltransferase activity"/>
    <property type="evidence" value="ECO:0007669"/>
    <property type="project" value="InterPro"/>
</dbReference>
<dbReference type="PANTHER" id="PTHR13947">
    <property type="entry name" value="GNAT FAMILY N-ACETYLTRANSFERASE"/>
    <property type="match status" value="1"/>
</dbReference>
<dbReference type="PROSITE" id="PS51186">
    <property type="entry name" value="GNAT"/>
    <property type="match status" value="1"/>
</dbReference>
<dbReference type="InterPro" id="IPR050769">
    <property type="entry name" value="NAT_camello-type"/>
</dbReference>
<sequence>MTIDKHIRIAHIRIAEALAFRDRILRANLPAGGSELRSDRKPDTLHLCALARNELVGITTIAREDLTHEQRKDVWRLCGMAVDAGWRGKGLGTALAERCIDHAKLAAGRMVWCSARESAVGFYRSIGFELFGEFYDRTDFIGERYTRMVRDLCN</sequence>
<accession>A0AB73IRJ2</accession>
<evidence type="ECO:0000313" key="4">
    <source>
        <dbReference type="Proteomes" id="UP001229486"/>
    </source>
</evidence>
<protein>
    <submittedName>
        <fullName evidence="3">Ribosomal protein S18 acetylase RimI-like enzyme</fullName>
    </submittedName>
</protein>
<comment type="caution">
    <text evidence="3">The sequence shown here is derived from an EMBL/GenBank/DDBJ whole genome shotgun (WGS) entry which is preliminary data.</text>
</comment>
<dbReference type="Proteomes" id="UP001229486">
    <property type="component" value="Unassembled WGS sequence"/>
</dbReference>
<evidence type="ECO:0000256" key="1">
    <source>
        <dbReference type="ARBA" id="ARBA00022679"/>
    </source>
</evidence>
<dbReference type="EMBL" id="JAURTK010000044">
    <property type="protein sequence ID" value="MDP9651972.1"/>
    <property type="molecule type" value="Genomic_DNA"/>
</dbReference>
<feature type="domain" description="N-acetyltransferase" evidence="2">
    <location>
        <begin position="7"/>
        <end position="147"/>
    </location>
</feature>
<keyword evidence="1" id="KW-0808">Transferase</keyword>
<dbReference type="CDD" id="cd04301">
    <property type="entry name" value="NAT_SF"/>
    <property type="match status" value="1"/>
</dbReference>
<evidence type="ECO:0000259" key="2">
    <source>
        <dbReference type="PROSITE" id="PS51186"/>
    </source>
</evidence>
<dbReference type="AlphaFoldDB" id="A0AB73IRJ2"/>
<dbReference type="PANTHER" id="PTHR13947:SF37">
    <property type="entry name" value="LD18367P"/>
    <property type="match status" value="1"/>
</dbReference>
<name>A0AB73IRJ2_9BURK</name>
<dbReference type="SUPFAM" id="SSF55729">
    <property type="entry name" value="Acyl-CoA N-acyltransferases (Nat)"/>
    <property type="match status" value="1"/>
</dbReference>
<evidence type="ECO:0000313" key="3">
    <source>
        <dbReference type="EMBL" id="MDP9651972.1"/>
    </source>
</evidence>
<dbReference type="InterPro" id="IPR016181">
    <property type="entry name" value="Acyl_CoA_acyltransferase"/>
</dbReference>
<dbReference type="RefSeq" id="WP_392396464.1">
    <property type="nucleotide sequence ID" value="NZ_JAURTK010000044.1"/>
</dbReference>